<dbReference type="AlphaFoldDB" id="A0A8J9VLR0"/>
<dbReference type="OrthoDB" id="2538319at2759"/>
<feature type="compositionally biased region" description="Basic and acidic residues" evidence="1">
    <location>
        <begin position="284"/>
        <end position="293"/>
    </location>
</feature>
<dbReference type="GO" id="GO:0051539">
    <property type="term" value="F:4 iron, 4 sulfur cluster binding"/>
    <property type="evidence" value="ECO:0007669"/>
    <property type="project" value="UniProtKB-KW"/>
</dbReference>
<dbReference type="GO" id="GO:0006269">
    <property type="term" value="P:DNA replication, synthesis of primer"/>
    <property type="evidence" value="ECO:0007669"/>
    <property type="project" value="UniProtKB-KW"/>
</dbReference>
<feature type="compositionally biased region" description="Acidic residues" evidence="1">
    <location>
        <begin position="294"/>
        <end position="309"/>
    </location>
</feature>
<name>A0A8J9VLR0_9NEOP</name>
<feature type="non-terminal residue" evidence="4">
    <location>
        <position position="611"/>
    </location>
</feature>
<dbReference type="CDD" id="cd22686">
    <property type="entry name" value="FHA_AGGF1"/>
    <property type="match status" value="1"/>
</dbReference>
<keyword evidence="5" id="KW-1185">Reference proteome</keyword>
<dbReference type="Pfam" id="PF01585">
    <property type="entry name" value="G-patch"/>
    <property type="match status" value="1"/>
</dbReference>
<evidence type="ECO:0000256" key="1">
    <source>
        <dbReference type="SAM" id="MobiDB-lite"/>
    </source>
</evidence>
<dbReference type="Proteomes" id="UP000838878">
    <property type="component" value="Chromosome 4"/>
</dbReference>
<dbReference type="InterPro" id="IPR053027">
    <property type="entry name" value="AGGF1"/>
</dbReference>
<dbReference type="Gene3D" id="2.60.200.20">
    <property type="match status" value="1"/>
</dbReference>
<feature type="domain" description="G-patch" evidence="3">
    <location>
        <begin position="523"/>
        <end position="569"/>
    </location>
</feature>
<evidence type="ECO:0008006" key="6">
    <source>
        <dbReference type="Google" id="ProtNLM"/>
    </source>
</evidence>
<dbReference type="SUPFAM" id="SSF49879">
    <property type="entry name" value="SMAD/FHA domain"/>
    <property type="match status" value="1"/>
</dbReference>
<sequence>MDSPTNNHNNAKECRKKQKQFSLRRIRLSLKYRPDIYKLIINMRQCIRKKNALLKSLKHKLKIEINKTLTSCTQTNTYMIDKKTVDVNIQSKTDSYTQTVELEATHSSNQTSIQDAKDLKSTPWNIQSNGDNEKSIAEQVKEVAQSALQETGMVYVESAGMYYDYKTGYYYNSELGLYYHTDTGCYYYYSDDKKTFVFHSYPDKNAEYESLKAHEKRKAKKNKKVAKDDIENLTKQFTQENEDESKPKKRKTSKENVRKMESEDPSNEEKTDTKSVETEIDGDEEKKSEALKEELEDGECSDTASESDNESTSTASDDESVAKHHPPCMRVIVRETNLPKLKVGSLYLITKDGGTLGREGDQHTIIIRDHNVSRAHLEMKYDMDRRVYVAVDLGSRNGTILNGTRMSESQERSSPMEVVHGSTIQVGETKLLCHVHAGNDTCGHCEPGLIMEGEEKEKIAYTRTCSVQKQHQLELARLKNKYAPQPLAIEETAYNDRARARRRDVGSSHHAEKTQSSDINTFIAEENKGFKLLEKMGWSKGEGLGKEGQGDTEPIPIISNDGKAGLGSTSQPVAVKSKKSLGPATLRLAARTKMLQPPAKAFQQPIEEDSE</sequence>
<proteinExistence type="predicted"/>
<evidence type="ECO:0000313" key="5">
    <source>
        <dbReference type="Proteomes" id="UP000838878"/>
    </source>
</evidence>
<dbReference type="Pfam" id="PF00498">
    <property type="entry name" value="FHA"/>
    <property type="match status" value="1"/>
</dbReference>
<evidence type="ECO:0000313" key="4">
    <source>
        <dbReference type="EMBL" id="CAH0724388.1"/>
    </source>
</evidence>
<dbReference type="GO" id="GO:0046872">
    <property type="term" value="F:metal ion binding"/>
    <property type="evidence" value="ECO:0007669"/>
    <property type="project" value="UniProtKB-KW"/>
</dbReference>
<dbReference type="EMBL" id="OV170224">
    <property type="protein sequence ID" value="CAH0724388.1"/>
    <property type="molecule type" value="Genomic_DNA"/>
</dbReference>
<dbReference type="SMART" id="SM00443">
    <property type="entry name" value="G_patch"/>
    <property type="match status" value="1"/>
</dbReference>
<feature type="region of interest" description="Disordered" evidence="1">
    <location>
        <begin position="216"/>
        <end position="326"/>
    </location>
</feature>
<dbReference type="PANTHER" id="PTHR23106">
    <property type="entry name" value="ANGIOGENIC FACTOR WITH G PATCH AND FHA DOMAINS 1"/>
    <property type="match status" value="1"/>
</dbReference>
<dbReference type="InterPro" id="IPR008984">
    <property type="entry name" value="SMAD_FHA_dom_sf"/>
</dbReference>
<feature type="region of interest" description="Disordered" evidence="1">
    <location>
        <begin position="543"/>
        <end position="579"/>
    </location>
</feature>
<dbReference type="PANTHER" id="PTHR23106:SF24">
    <property type="entry name" value="ANGIOGENIC FACTOR WITH G PATCH AND FHA DOMAINS 1"/>
    <property type="match status" value="1"/>
</dbReference>
<feature type="compositionally biased region" description="Basic and acidic residues" evidence="1">
    <location>
        <begin position="253"/>
        <end position="277"/>
    </location>
</feature>
<evidence type="ECO:0000259" key="3">
    <source>
        <dbReference type="SMART" id="SM00443"/>
    </source>
</evidence>
<reference evidence="4" key="1">
    <citation type="submission" date="2021-12" db="EMBL/GenBank/DDBJ databases">
        <authorList>
            <person name="Martin H S."/>
        </authorList>
    </citation>
    <scope>NUCLEOTIDE SEQUENCE</scope>
</reference>
<dbReference type="InterPro" id="IPR000467">
    <property type="entry name" value="G_patch_dom"/>
</dbReference>
<accession>A0A8J9VLR0</accession>
<feature type="region of interest" description="Disordered" evidence="1">
    <location>
        <begin position="499"/>
        <end position="520"/>
    </location>
</feature>
<organism evidence="4 5">
    <name type="scientific">Brenthis ino</name>
    <name type="common">lesser marbled fritillary</name>
    <dbReference type="NCBI Taxonomy" id="405034"/>
    <lineage>
        <taxon>Eukaryota</taxon>
        <taxon>Metazoa</taxon>
        <taxon>Ecdysozoa</taxon>
        <taxon>Arthropoda</taxon>
        <taxon>Hexapoda</taxon>
        <taxon>Insecta</taxon>
        <taxon>Pterygota</taxon>
        <taxon>Neoptera</taxon>
        <taxon>Endopterygota</taxon>
        <taxon>Lepidoptera</taxon>
        <taxon>Glossata</taxon>
        <taxon>Ditrysia</taxon>
        <taxon>Papilionoidea</taxon>
        <taxon>Nymphalidae</taxon>
        <taxon>Heliconiinae</taxon>
        <taxon>Argynnini</taxon>
        <taxon>Brenthis</taxon>
    </lineage>
</organism>
<protein>
    <recommendedName>
        <fullName evidence="6">Angiogenic factor with G patch and FHA domains 1</fullName>
    </recommendedName>
</protein>
<dbReference type="GO" id="GO:0003676">
    <property type="term" value="F:nucleic acid binding"/>
    <property type="evidence" value="ECO:0007669"/>
    <property type="project" value="InterPro"/>
</dbReference>
<dbReference type="InterPro" id="IPR000253">
    <property type="entry name" value="FHA_dom"/>
</dbReference>
<gene>
    <name evidence="4" type="ORF">BINO364_LOCUS10101</name>
</gene>
<dbReference type="InterPro" id="IPR041591">
    <property type="entry name" value="OCRE"/>
</dbReference>
<dbReference type="Pfam" id="PF17780">
    <property type="entry name" value="OCRE"/>
    <property type="match status" value="1"/>
</dbReference>
<dbReference type="SMART" id="SM00240">
    <property type="entry name" value="FHA"/>
    <property type="match status" value="1"/>
</dbReference>
<evidence type="ECO:0000259" key="2">
    <source>
        <dbReference type="SMART" id="SM00240"/>
    </source>
</evidence>
<feature type="compositionally biased region" description="Basic and acidic residues" evidence="1">
    <location>
        <begin position="499"/>
        <end position="515"/>
    </location>
</feature>
<feature type="domain" description="FHA" evidence="2">
    <location>
        <begin position="353"/>
        <end position="406"/>
    </location>
</feature>